<name>A0A9E7SUU9_9EURY</name>
<dbReference type="KEGG" id="sawl:NGM29_08080"/>
<proteinExistence type="predicted"/>
<dbReference type="SUPFAM" id="SSF52096">
    <property type="entry name" value="ClpP/crotonase"/>
    <property type="match status" value="1"/>
</dbReference>
<dbReference type="Pfam" id="PF00378">
    <property type="entry name" value="ECH_1"/>
    <property type="match status" value="1"/>
</dbReference>
<evidence type="ECO:0000313" key="1">
    <source>
        <dbReference type="EMBL" id="UTF55194.1"/>
    </source>
</evidence>
<dbReference type="InterPro" id="IPR014748">
    <property type="entry name" value="Enoyl-CoA_hydra_C"/>
</dbReference>
<dbReference type="InterPro" id="IPR001753">
    <property type="entry name" value="Enoyl-CoA_hydra/iso"/>
</dbReference>
<dbReference type="Gene3D" id="1.10.12.10">
    <property type="entry name" value="Lyase 2-enoyl-coa Hydratase, Chain A, domain 2"/>
    <property type="match status" value="1"/>
</dbReference>
<dbReference type="GeneID" id="73289996"/>
<dbReference type="PANTHER" id="PTHR43459">
    <property type="entry name" value="ENOYL-COA HYDRATASE"/>
    <property type="match status" value="1"/>
</dbReference>
<evidence type="ECO:0000313" key="2">
    <source>
        <dbReference type="Proteomes" id="UP001056855"/>
    </source>
</evidence>
<accession>A0A9E7SUU9</accession>
<dbReference type="AlphaFoldDB" id="A0A9E7SUU9"/>
<sequence length="264" mass="27864">MTETETDVIRLERDDGTATITVDRPERHNAMDETVARTLAETVTEAAEDDAVRCLVLTGTGAVFNTGADLSTFEGDETDAERLEAIATPLHETVSTLVSAPKPVVAGVNGVVAGGGLGLALAGDVVIASEDARFEYAYPKIGLSGDGGATWLLPRLVGRRTAQRIAFLDEPVDAEEAVELGLATEVVASEQFDDRLGAVASELANGPTKAYAEIKRLLASSSTNGLEAHLEEEQERITDLASTADYAAGLRGFLEKESPTFRGE</sequence>
<dbReference type="EMBL" id="CP100355">
    <property type="protein sequence ID" value="UTF55194.1"/>
    <property type="molecule type" value="Genomic_DNA"/>
</dbReference>
<keyword evidence="2" id="KW-1185">Reference proteome</keyword>
<reference evidence="1" key="1">
    <citation type="submission" date="2022-06" db="EMBL/GenBank/DDBJ databases">
        <title>Diverse halophilic archaea isolated from saline environments.</title>
        <authorList>
            <person name="Cui H.-L."/>
        </authorList>
    </citation>
    <scope>NUCLEOTIDE SEQUENCE</scope>
    <source>
        <strain evidence="1">WLHS1</strain>
    </source>
</reference>
<protein>
    <submittedName>
        <fullName evidence="1">Enoyl-CoA hydratase-related protein</fullName>
    </submittedName>
</protein>
<dbReference type="CDD" id="cd06558">
    <property type="entry name" value="crotonase-like"/>
    <property type="match status" value="1"/>
</dbReference>
<dbReference type="PANTHER" id="PTHR43459:SF1">
    <property type="entry name" value="EG:BACN32G11.4 PROTEIN"/>
    <property type="match status" value="1"/>
</dbReference>
<gene>
    <name evidence="1" type="ORF">NGM29_08080</name>
</gene>
<dbReference type="Proteomes" id="UP001056855">
    <property type="component" value="Chromosome"/>
</dbReference>
<dbReference type="Gene3D" id="3.90.226.10">
    <property type="entry name" value="2-enoyl-CoA Hydratase, Chain A, domain 1"/>
    <property type="match status" value="1"/>
</dbReference>
<dbReference type="RefSeq" id="WP_254160001.1">
    <property type="nucleotide sequence ID" value="NZ_CP100355.1"/>
</dbReference>
<organism evidence="1 2">
    <name type="scientific">Natronosalvus rutilus</name>
    <dbReference type="NCBI Taxonomy" id="2953753"/>
    <lineage>
        <taxon>Archaea</taxon>
        <taxon>Methanobacteriati</taxon>
        <taxon>Methanobacteriota</taxon>
        <taxon>Stenosarchaea group</taxon>
        <taxon>Halobacteria</taxon>
        <taxon>Halobacteriales</taxon>
        <taxon>Natrialbaceae</taxon>
        <taxon>Natronosalvus</taxon>
    </lineage>
</organism>
<dbReference type="InterPro" id="IPR029045">
    <property type="entry name" value="ClpP/crotonase-like_dom_sf"/>
</dbReference>